<gene>
    <name evidence="3" type="ORF">C8F04DRAFT_954244</name>
    <name evidence="2" type="ORF">C8F04DRAFT_980223</name>
</gene>
<dbReference type="EMBL" id="JARJCM010000045">
    <property type="protein sequence ID" value="KAJ7036110.1"/>
    <property type="molecule type" value="Genomic_DNA"/>
</dbReference>
<feature type="domain" description="BTB" evidence="1">
    <location>
        <begin position="15"/>
        <end position="114"/>
    </location>
</feature>
<sequence length="314" mass="36437">MTPTSRRILWSPDEGCIIIKADKREFRVSRHLLAFHSPIFASMFELATGNEVELFQDSSEEVSAFLSALLDSRYFPPPPAIVNFEDALCILRLAHKYDVPFLLERSILHLENIYPMTLAGSLADIVVQSPGGEFNFWAADVFRKVGVIWLLPFTYFSISVEPWQNYRAQFPLEIQEMALRVQVANVQNSIRLLEFITGESACYSKAHCEKHKQKTIRLFIQRCAEDFSLGINFLRQWDSLGWQKLREVLCAQCFQDARVRYQQKLDIMWNELPGVCEMGGWDNLAKKRVDYFHDLGESMKQRSRDEYTRTTMAV</sequence>
<protein>
    <recommendedName>
        <fullName evidence="1">BTB domain-containing protein</fullName>
    </recommendedName>
</protein>
<evidence type="ECO:0000313" key="2">
    <source>
        <dbReference type="EMBL" id="KAJ7017003.1"/>
    </source>
</evidence>
<dbReference type="InterPro" id="IPR011333">
    <property type="entry name" value="SKP1/BTB/POZ_sf"/>
</dbReference>
<dbReference type="AlphaFoldDB" id="A0AAD6X5C5"/>
<evidence type="ECO:0000259" key="1">
    <source>
        <dbReference type="SMART" id="SM00225"/>
    </source>
</evidence>
<evidence type="ECO:0000313" key="3">
    <source>
        <dbReference type="EMBL" id="KAJ7036110.1"/>
    </source>
</evidence>
<reference evidence="3" key="1">
    <citation type="submission" date="2023-03" db="EMBL/GenBank/DDBJ databases">
        <title>Massive genome expansion in bonnet fungi (Mycena s.s.) driven by repeated elements and novel gene families across ecological guilds.</title>
        <authorList>
            <consortium name="Lawrence Berkeley National Laboratory"/>
            <person name="Harder C.B."/>
            <person name="Miyauchi S."/>
            <person name="Viragh M."/>
            <person name="Kuo A."/>
            <person name="Thoen E."/>
            <person name="Andreopoulos B."/>
            <person name="Lu D."/>
            <person name="Skrede I."/>
            <person name="Drula E."/>
            <person name="Henrissat B."/>
            <person name="Morin E."/>
            <person name="Kohler A."/>
            <person name="Barry K."/>
            <person name="LaButti K."/>
            <person name="Morin E."/>
            <person name="Salamov A."/>
            <person name="Lipzen A."/>
            <person name="Mereny Z."/>
            <person name="Hegedus B."/>
            <person name="Baldrian P."/>
            <person name="Stursova M."/>
            <person name="Weitz H."/>
            <person name="Taylor A."/>
            <person name="Grigoriev I.V."/>
            <person name="Nagy L.G."/>
            <person name="Martin F."/>
            <person name="Kauserud H."/>
        </authorList>
    </citation>
    <scope>NUCLEOTIDE SEQUENCE</scope>
    <source>
        <strain evidence="3">CBHHK200</strain>
    </source>
</reference>
<dbReference type="CDD" id="cd18186">
    <property type="entry name" value="BTB_POZ_ZBTB_KLHL-like"/>
    <property type="match status" value="1"/>
</dbReference>
<name>A0AAD6X5C5_9AGAR</name>
<dbReference type="Pfam" id="PF00651">
    <property type="entry name" value="BTB"/>
    <property type="match status" value="1"/>
</dbReference>
<evidence type="ECO:0000313" key="4">
    <source>
        <dbReference type="Proteomes" id="UP001218188"/>
    </source>
</evidence>
<keyword evidence="4" id="KW-1185">Reference proteome</keyword>
<dbReference type="EMBL" id="JARJCM010000444">
    <property type="protein sequence ID" value="KAJ7017003.1"/>
    <property type="molecule type" value="Genomic_DNA"/>
</dbReference>
<dbReference type="Gene3D" id="3.30.710.10">
    <property type="entry name" value="Potassium Channel Kv1.1, Chain A"/>
    <property type="match status" value="1"/>
</dbReference>
<comment type="caution">
    <text evidence="3">The sequence shown here is derived from an EMBL/GenBank/DDBJ whole genome shotgun (WGS) entry which is preliminary data.</text>
</comment>
<organism evidence="3 4">
    <name type="scientific">Mycena alexandri</name>
    <dbReference type="NCBI Taxonomy" id="1745969"/>
    <lineage>
        <taxon>Eukaryota</taxon>
        <taxon>Fungi</taxon>
        <taxon>Dikarya</taxon>
        <taxon>Basidiomycota</taxon>
        <taxon>Agaricomycotina</taxon>
        <taxon>Agaricomycetes</taxon>
        <taxon>Agaricomycetidae</taxon>
        <taxon>Agaricales</taxon>
        <taxon>Marasmiineae</taxon>
        <taxon>Mycenaceae</taxon>
        <taxon>Mycena</taxon>
    </lineage>
</organism>
<dbReference type="SUPFAM" id="SSF54695">
    <property type="entry name" value="POZ domain"/>
    <property type="match status" value="1"/>
</dbReference>
<dbReference type="SMART" id="SM00225">
    <property type="entry name" value="BTB"/>
    <property type="match status" value="1"/>
</dbReference>
<dbReference type="InterPro" id="IPR000210">
    <property type="entry name" value="BTB/POZ_dom"/>
</dbReference>
<proteinExistence type="predicted"/>
<accession>A0AAD6X5C5</accession>
<dbReference type="Proteomes" id="UP001218188">
    <property type="component" value="Unassembled WGS sequence"/>
</dbReference>